<dbReference type="SUPFAM" id="SSF75304">
    <property type="entry name" value="Amidase signature (AS) enzymes"/>
    <property type="match status" value="1"/>
</dbReference>
<organism evidence="3 4">
    <name type="scientific">Claviceps africana</name>
    <dbReference type="NCBI Taxonomy" id="83212"/>
    <lineage>
        <taxon>Eukaryota</taxon>
        <taxon>Fungi</taxon>
        <taxon>Dikarya</taxon>
        <taxon>Ascomycota</taxon>
        <taxon>Pezizomycotina</taxon>
        <taxon>Sordariomycetes</taxon>
        <taxon>Hypocreomycetidae</taxon>
        <taxon>Hypocreales</taxon>
        <taxon>Clavicipitaceae</taxon>
        <taxon>Claviceps</taxon>
    </lineage>
</organism>
<dbReference type="Pfam" id="PF01425">
    <property type="entry name" value="Amidase"/>
    <property type="match status" value="1"/>
</dbReference>
<accession>A0A8K0NKA0</accession>
<dbReference type="AlphaFoldDB" id="A0A8K0NKA0"/>
<dbReference type="EMBL" id="SRPY01000130">
    <property type="protein sequence ID" value="KAG5928238.1"/>
    <property type="molecule type" value="Genomic_DNA"/>
</dbReference>
<dbReference type="InterPro" id="IPR036928">
    <property type="entry name" value="AS_sf"/>
</dbReference>
<evidence type="ECO:0000313" key="3">
    <source>
        <dbReference type="EMBL" id="KAG5928238.1"/>
    </source>
</evidence>
<dbReference type="GO" id="GO:0003824">
    <property type="term" value="F:catalytic activity"/>
    <property type="evidence" value="ECO:0007669"/>
    <property type="project" value="InterPro"/>
</dbReference>
<comment type="caution">
    <text evidence="3">The sequence shown here is derived from an EMBL/GenBank/DDBJ whole genome shotgun (WGS) entry which is preliminary data.</text>
</comment>
<gene>
    <name evidence="3" type="ORF">E4U42_001071</name>
</gene>
<evidence type="ECO:0000256" key="1">
    <source>
        <dbReference type="SAM" id="MobiDB-lite"/>
    </source>
</evidence>
<sequence>MASTPAFANYPKPVEGPDTAYTPPPTSNPVLRGYSLIVGSALVSRSGLLQKVLWKNAGFGRIKDLPVLDGLPSTFDPCVTPLGPNGPMMEIEPALLAAKHVDSKAKYYSINDYHELYKSGKVTPLDVVKALLPLTKPGTDHEAKYADAWADNHGNDELVLEAAKESTARWAAGKPLSILDGVPIGVKDDVSIKGYVNHNGMEYNAQSPFFKRQEKSAWCVQALQDAGAVVLGKNRMHELGSDTSGLNLAQGSPTNHLNNEYYTGGSSSGPASAVCAGMVPIVVATDAGGSIRIPASFNGLYGLKPSHHRTGTIEDSTMCVTGPIAANVSDLTIAYRFMSQANPADGIQAAFARSLPPQPSAPRVMGVFRDWWNAADPDVLEHCNKALDYFAKQRGYQVVDVSLPHLAEAQLSHGIICLTEMSETARRRTVDPADWLSLVGPANRLLLSVGTATPAADYLKFNAMRTLMMRHLAHLFRQHPGLLLMSPTTPLAGWPKHPGDAAHGLNDANVSFRNMMYIFLANLTGTPSLTVPAGYAAPRQGEGKIPVGLLATAEWGSEEQLLQFASEAEEYLHTAYDEGRRRPDAWLDVMTLVGDA</sequence>
<dbReference type="Gene3D" id="3.90.1300.10">
    <property type="entry name" value="Amidase signature (AS) domain"/>
    <property type="match status" value="1"/>
</dbReference>
<reference evidence="3" key="1">
    <citation type="journal article" date="2020" name="bioRxiv">
        <title>Whole genome comparisons of ergot fungi reveals the divergence and evolution of species within the genus Claviceps are the result of varying mechanisms driving genome evolution and host range expansion.</title>
        <authorList>
            <person name="Wyka S.A."/>
            <person name="Mondo S.J."/>
            <person name="Liu M."/>
            <person name="Dettman J."/>
            <person name="Nalam V."/>
            <person name="Broders K.D."/>
        </authorList>
    </citation>
    <scope>NUCLEOTIDE SEQUENCE</scope>
    <source>
        <strain evidence="3">CCC 489</strain>
    </source>
</reference>
<evidence type="ECO:0000259" key="2">
    <source>
        <dbReference type="Pfam" id="PF01425"/>
    </source>
</evidence>
<evidence type="ECO:0000313" key="4">
    <source>
        <dbReference type="Proteomes" id="UP000811619"/>
    </source>
</evidence>
<dbReference type="Proteomes" id="UP000811619">
    <property type="component" value="Unassembled WGS sequence"/>
</dbReference>
<keyword evidence="4" id="KW-1185">Reference proteome</keyword>
<name>A0A8K0NKA0_9HYPO</name>
<protein>
    <recommendedName>
        <fullName evidence="2">Amidase domain-containing protein</fullName>
    </recommendedName>
</protein>
<dbReference type="PANTHER" id="PTHR11895:SF67">
    <property type="entry name" value="AMIDASE DOMAIN-CONTAINING PROTEIN"/>
    <property type="match status" value="1"/>
</dbReference>
<dbReference type="InterPro" id="IPR000120">
    <property type="entry name" value="Amidase"/>
</dbReference>
<feature type="region of interest" description="Disordered" evidence="1">
    <location>
        <begin position="1"/>
        <end position="25"/>
    </location>
</feature>
<proteinExistence type="predicted"/>
<dbReference type="PANTHER" id="PTHR11895">
    <property type="entry name" value="TRANSAMIDASE"/>
    <property type="match status" value="1"/>
</dbReference>
<dbReference type="OrthoDB" id="421993at2759"/>
<dbReference type="InterPro" id="IPR023631">
    <property type="entry name" value="Amidase_dom"/>
</dbReference>
<feature type="domain" description="Amidase" evidence="2">
    <location>
        <begin position="159"/>
        <end position="562"/>
    </location>
</feature>